<dbReference type="EMBL" id="WHWB01034085">
    <property type="protein sequence ID" value="KAJ7414114.1"/>
    <property type="molecule type" value="Genomic_DNA"/>
</dbReference>
<proteinExistence type="predicted"/>
<organism evidence="1 2">
    <name type="scientific">Willisornis vidua</name>
    <name type="common">Xingu scale-backed antbird</name>
    <dbReference type="NCBI Taxonomy" id="1566151"/>
    <lineage>
        <taxon>Eukaryota</taxon>
        <taxon>Metazoa</taxon>
        <taxon>Chordata</taxon>
        <taxon>Craniata</taxon>
        <taxon>Vertebrata</taxon>
        <taxon>Euteleostomi</taxon>
        <taxon>Archelosauria</taxon>
        <taxon>Archosauria</taxon>
        <taxon>Dinosauria</taxon>
        <taxon>Saurischia</taxon>
        <taxon>Theropoda</taxon>
        <taxon>Coelurosauria</taxon>
        <taxon>Aves</taxon>
        <taxon>Neognathae</taxon>
        <taxon>Neoaves</taxon>
        <taxon>Telluraves</taxon>
        <taxon>Australaves</taxon>
        <taxon>Passeriformes</taxon>
        <taxon>Thamnophilidae</taxon>
        <taxon>Willisornis</taxon>
    </lineage>
</organism>
<reference evidence="1" key="1">
    <citation type="submission" date="2019-10" db="EMBL/GenBank/DDBJ databases">
        <authorList>
            <person name="Soares A.E.R."/>
            <person name="Aleixo A."/>
            <person name="Schneider P."/>
            <person name="Miyaki C.Y."/>
            <person name="Schneider M.P."/>
            <person name="Mello C."/>
            <person name="Vasconcelos A.T.R."/>
        </authorList>
    </citation>
    <scope>NUCLEOTIDE SEQUENCE</scope>
    <source>
        <tissue evidence="1">Muscle</tissue>
    </source>
</reference>
<name>A0ABQ9D8R9_9PASS</name>
<sequence>MPNYSLCKEFLSDIQTKLSLTELKPVLSCSTVGCVREETNPHLATTTFQVVVESDKVSPEPPLLQAKQSQVPQPFLTGLGPMSLPWALLLFSGPLQHLNIFPEWKGPKLNTILKVWPHQCRIQGKDHFPGPAGHTILDTGQDAIGLLGHLGTLLAHVQPPANPNRQVPFCLAALQPLCPQPTVLHGIVVTKVQDLALGLVKPHPIGISPTLKSVQVPLQSPPAFQLIDTPSQLGVTCKLANDGLNPLI</sequence>
<protein>
    <submittedName>
        <fullName evidence="1">Uncharacterized protein</fullName>
    </submittedName>
</protein>
<evidence type="ECO:0000313" key="1">
    <source>
        <dbReference type="EMBL" id="KAJ7414114.1"/>
    </source>
</evidence>
<accession>A0ABQ9D8R9</accession>
<keyword evidence="2" id="KW-1185">Reference proteome</keyword>
<evidence type="ECO:0000313" key="2">
    <source>
        <dbReference type="Proteomes" id="UP001145742"/>
    </source>
</evidence>
<comment type="caution">
    <text evidence="1">The sequence shown here is derived from an EMBL/GenBank/DDBJ whole genome shotgun (WGS) entry which is preliminary data.</text>
</comment>
<dbReference type="Proteomes" id="UP001145742">
    <property type="component" value="Unassembled WGS sequence"/>
</dbReference>
<gene>
    <name evidence="1" type="ORF">WISP_86616</name>
</gene>